<dbReference type="EMBL" id="JASBNA010000012">
    <property type="protein sequence ID" value="KAK7687727.1"/>
    <property type="molecule type" value="Genomic_DNA"/>
</dbReference>
<dbReference type="AlphaFoldDB" id="A0AAW0G5T0"/>
<gene>
    <name evidence="2" type="ORF">QCA50_008943</name>
</gene>
<organism evidence="2 3">
    <name type="scientific">Cerrena zonata</name>
    <dbReference type="NCBI Taxonomy" id="2478898"/>
    <lineage>
        <taxon>Eukaryota</taxon>
        <taxon>Fungi</taxon>
        <taxon>Dikarya</taxon>
        <taxon>Basidiomycota</taxon>
        <taxon>Agaricomycotina</taxon>
        <taxon>Agaricomycetes</taxon>
        <taxon>Polyporales</taxon>
        <taxon>Cerrenaceae</taxon>
        <taxon>Cerrena</taxon>
    </lineage>
</organism>
<evidence type="ECO:0000313" key="3">
    <source>
        <dbReference type="Proteomes" id="UP001385951"/>
    </source>
</evidence>
<reference evidence="2 3" key="1">
    <citation type="submission" date="2022-09" db="EMBL/GenBank/DDBJ databases">
        <authorList>
            <person name="Palmer J.M."/>
        </authorList>
    </citation>
    <scope>NUCLEOTIDE SEQUENCE [LARGE SCALE GENOMIC DNA]</scope>
    <source>
        <strain evidence="2 3">DSM 7382</strain>
    </source>
</reference>
<feature type="compositionally biased region" description="Pro residues" evidence="1">
    <location>
        <begin position="264"/>
        <end position="275"/>
    </location>
</feature>
<feature type="compositionally biased region" description="Basic and acidic residues" evidence="1">
    <location>
        <begin position="157"/>
        <end position="173"/>
    </location>
</feature>
<dbReference type="Proteomes" id="UP001385951">
    <property type="component" value="Unassembled WGS sequence"/>
</dbReference>
<feature type="region of interest" description="Disordered" evidence="1">
    <location>
        <begin position="494"/>
        <end position="586"/>
    </location>
</feature>
<comment type="caution">
    <text evidence="2">The sequence shown here is derived from an EMBL/GenBank/DDBJ whole genome shotgun (WGS) entry which is preliminary data.</text>
</comment>
<feature type="region of interest" description="Disordered" evidence="1">
    <location>
        <begin position="1"/>
        <end position="240"/>
    </location>
</feature>
<accession>A0AAW0G5T0</accession>
<feature type="compositionally biased region" description="Polar residues" evidence="1">
    <location>
        <begin position="41"/>
        <end position="54"/>
    </location>
</feature>
<evidence type="ECO:0000313" key="2">
    <source>
        <dbReference type="EMBL" id="KAK7687727.1"/>
    </source>
</evidence>
<evidence type="ECO:0000256" key="1">
    <source>
        <dbReference type="SAM" id="MobiDB-lite"/>
    </source>
</evidence>
<sequence length="659" mass="72641">MTEYIPIQQDARNRYLQTSSYGRPENPFPPDAPAPHVTRLSYGSTLVNRPSSNLGRYPNAGLRPPSHLYGPRPTPSGNNAVLPPVDGELPHNNLSPPTRPWASPVKYDSGFPSPTSPPPGRAAPPTYIDPPTQDRSWVSVFPDGQRRFGTPGPPTEVDQHSEERSHSTQRDSDAGSEPEQFVLSDHGSEPEEAEEITVDQNEAVYQPPVADATARDSPYQWDDGGGAVYTPPAKEKKSIGFPFVGGFKFMSKLRKRPKHAPLEPQHPPSPPPLQPERPIEVVPSSPSPSIPAPVTSTPLRKPALTPLQPPQPLTQPTMSRQDQKKPAAWYTPGRGPSSTVPGPSFPVPEARIELPISDEPRDSSASSSGTSKSSHFGPLNAGGPDIIAALPNPHESQLVTADPNAFATPIHITPQAAPDYERMSQSDSQSDSYGDSFMSHLYHLGQFLKDLFQLPFIGKFKTAEYDPGTSWRAHNSKAPKSWYTQPGQAKIDLLATPTASRPPRRFKSSRPPRARQYHNRDRDRHHHHHHHHKQVSSYSRPRHRYQHFSPPSSMDAATAIRPARTPMSATSEGVMPTSPGASSHGRGNQSIAYSYYGSQPMYVYPAQMPVVSRGMETTRSPKAERRPTMPIYMMAVPPTFGKHRSNRHHHHHHPSSSPR</sequence>
<keyword evidence="3" id="KW-1185">Reference proteome</keyword>
<proteinExistence type="predicted"/>
<feature type="compositionally biased region" description="Basic residues" evidence="1">
    <location>
        <begin position="641"/>
        <end position="659"/>
    </location>
</feature>
<protein>
    <submittedName>
        <fullName evidence="2">Uncharacterized protein</fullName>
    </submittedName>
</protein>
<feature type="compositionally biased region" description="Low complexity" evidence="1">
    <location>
        <begin position="363"/>
        <end position="374"/>
    </location>
</feature>
<feature type="region of interest" description="Disordered" evidence="1">
    <location>
        <begin position="639"/>
        <end position="659"/>
    </location>
</feature>
<feature type="compositionally biased region" description="Basic residues" evidence="1">
    <location>
        <begin position="502"/>
        <end position="546"/>
    </location>
</feature>
<name>A0AAW0G5T0_9APHY</name>
<feature type="region of interest" description="Disordered" evidence="1">
    <location>
        <begin position="252"/>
        <end position="385"/>
    </location>
</feature>